<dbReference type="PANTHER" id="PTHR34512">
    <property type="entry name" value="CELL SURFACE PROTEIN"/>
    <property type="match status" value="1"/>
</dbReference>
<protein>
    <submittedName>
        <fullName evidence="2">Serine/threonine protein kinase related protein</fullName>
    </submittedName>
</protein>
<dbReference type="EMBL" id="KF900699">
    <property type="protein sequence ID" value="AIF04112.1"/>
    <property type="molecule type" value="Genomic_DNA"/>
</dbReference>
<name>A0A075GPU8_9EURY</name>
<dbReference type="AlphaFoldDB" id="A0A075GPU8"/>
<dbReference type="InterPro" id="IPR002372">
    <property type="entry name" value="PQQ_rpt_dom"/>
</dbReference>
<dbReference type="InterPro" id="IPR029063">
    <property type="entry name" value="SAM-dependent_MTases_sf"/>
</dbReference>
<dbReference type="InterPro" id="IPR018391">
    <property type="entry name" value="PQQ_b-propeller_rpt"/>
</dbReference>
<sequence length="1010" mass="109249">MMLNSTRSVRVILTSLLIVSWTSSTSFAQQDAATLAGTFSAELSNRSGLCVYIGKDEAAIPILLSANGTRVVNILTADAAAVSTLREQLTAQQLSGIVTAEQISLGHLPHSENLVNLVVVNHVSRQLAGGLQLADVVRILAPGGVGWIGQRRSAGRLDLAGIVAQLREAGIENVSVRKEHGNWIRFVKPRPAEMDIWTHNKYDATGNPVSRDTQIGVPRGVRWMAGPVWPTGHRKQAVPTVVASEKRLVYVFQDEVVIDGRQVRQDSLIARDAFNGLPLWKQPANGTVLITSGDRVYTTNAGRHLQALDADSGQPLENFRPDPLLVIYRLVQINDRLVAGTADGLAVLDSATGETVWSAKLSIKDQKQLVVGKVKSRLLVFCHDDLSRRGEGSFLVALDLKDGKEVFRQSTERWAKGGVDLVLVQDEILVIADSEGNHGVSAVDGGHLWQYSYERIGHGGSYQKVLAMNGLLWIHTANTEESGQYAWEGLNPQSGDVAKRVIQPKDFKIKHRCSSDVATTRYFMCGSMDFADLVTGDYEHFDAARNSCAQAGMLPANGLLYTFPHACGCYPMIRGFLGLTSENPVGNDRQLPAHVSGPSINKPRSLIVTSDDWPTYRHDNRRSGATQLDGPRELAQLWLQAVIDIQDHEKSGASQEALTLSDEWSHKNGGRLTAPVVAGGSLFIAAPDHHQLLALDAASGATRWQFTTAARIDCPPTINQGLCLFGCRDGWVYCLDAADGTLVWQRRAAPVDRRILAYGQLESPWPVVGGVLVNDDRAFYSTGRHAGSDGGLTVEAVELESGSLAWSVQPVGFPGVPDILNSDGQVLQMASWQFSLENGENSASTSTLLRGGRLGLLNDAWYTRPVAVRKGLQGWTASNRPAGQLLSLASNATFGFTAPSVNGGNGELTGASTLFYKPLEDAETKEWSLELATAARPRALLVAGKHLYVAGLLDPEKQGDELLRVYDAESGQQLDQLILPAAVVHDGLAVARGRLYISLQNGQLLCLGTK</sequence>
<accession>A0A075GPU8</accession>
<keyword evidence="2" id="KW-0418">Kinase</keyword>
<keyword evidence="2" id="KW-0808">Transferase</keyword>
<dbReference type="Pfam" id="PF13360">
    <property type="entry name" value="PQQ_2"/>
    <property type="match status" value="2"/>
</dbReference>
<dbReference type="InterPro" id="IPR011047">
    <property type="entry name" value="Quinoprotein_ADH-like_sf"/>
</dbReference>
<dbReference type="SUPFAM" id="SSF53335">
    <property type="entry name" value="S-adenosyl-L-methionine-dependent methyltransferases"/>
    <property type="match status" value="1"/>
</dbReference>
<organism evidence="2">
    <name type="scientific">uncultured marine group II/III euryarchaeote KM3_170_G02</name>
    <dbReference type="NCBI Taxonomy" id="1457927"/>
    <lineage>
        <taxon>Archaea</taxon>
        <taxon>Methanobacteriati</taxon>
        <taxon>Methanobacteriota</taxon>
        <taxon>environmental samples</taxon>
    </lineage>
</organism>
<dbReference type="SMART" id="SM00564">
    <property type="entry name" value="PQQ"/>
    <property type="match status" value="4"/>
</dbReference>
<dbReference type="InterPro" id="IPR015943">
    <property type="entry name" value="WD40/YVTN_repeat-like_dom_sf"/>
</dbReference>
<evidence type="ECO:0000259" key="1">
    <source>
        <dbReference type="Pfam" id="PF13360"/>
    </source>
</evidence>
<dbReference type="GO" id="GO:0004674">
    <property type="term" value="F:protein serine/threonine kinase activity"/>
    <property type="evidence" value="ECO:0007669"/>
    <property type="project" value="UniProtKB-KW"/>
</dbReference>
<feature type="domain" description="Pyrrolo-quinoline quinone repeat" evidence="1">
    <location>
        <begin position="664"/>
        <end position="749"/>
    </location>
</feature>
<proteinExistence type="predicted"/>
<dbReference type="PANTHER" id="PTHR34512:SF30">
    <property type="entry name" value="OUTER MEMBRANE PROTEIN ASSEMBLY FACTOR BAMB"/>
    <property type="match status" value="1"/>
</dbReference>
<dbReference type="SUPFAM" id="SSF50998">
    <property type="entry name" value="Quinoprotein alcohol dehydrogenase-like"/>
    <property type="match status" value="2"/>
</dbReference>
<keyword evidence="2" id="KW-0723">Serine/threonine-protein kinase</keyword>
<reference evidence="2" key="1">
    <citation type="journal article" date="2014" name="Genome Biol. Evol.">
        <title>Pangenome evidence for extensive interdomain horizontal transfer affecting lineage core and shell genes in uncultured planktonic thaumarchaeota and euryarchaeota.</title>
        <authorList>
            <person name="Deschamps P."/>
            <person name="Zivanovic Y."/>
            <person name="Moreira D."/>
            <person name="Rodriguez-Valera F."/>
            <person name="Lopez-Garcia P."/>
        </authorList>
    </citation>
    <scope>NUCLEOTIDE SEQUENCE</scope>
</reference>
<feature type="domain" description="Pyrrolo-quinoline quinone repeat" evidence="1">
    <location>
        <begin position="243"/>
        <end position="367"/>
    </location>
</feature>
<evidence type="ECO:0000313" key="2">
    <source>
        <dbReference type="EMBL" id="AIF04112.1"/>
    </source>
</evidence>
<dbReference type="Gene3D" id="2.130.10.10">
    <property type="entry name" value="YVTN repeat-like/Quinoprotein amine dehydrogenase"/>
    <property type="match status" value="2"/>
</dbReference>